<feature type="chain" id="PRO_5045962799" evidence="2">
    <location>
        <begin position="39"/>
        <end position="178"/>
    </location>
</feature>
<reference evidence="3 4" key="1">
    <citation type="submission" date="2024-03" db="EMBL/GenBank/DDBJ databases">
        <title>Draft genome sequence of Klenkia sp. LSe6-5.</title>
        <authorList>
            <person name="Duangmal K."/>
            <person name="Chantavorakit T."/>
        </authorList>
    </citation>
    <scope>NUCLEOTIDE SEQUENCE [LARGE SCALE GENOMIC DNA]</scope>
    <source>
        <strain evidence="3 4">LSe6-5</strain>
    </source>
</reference>
<feature type="transmembrane region" description="Helical" evidence="1">
    <location>
        <begin position="141"/>
        <end position="163"/>
    </location>
</feature>
<keyword evidence="2" id="KW-0732">Signal</keyword>
<proteinExistence type="predicted"/>
<comment type="caution">
    <text evidence="3">The sequence shown here is derived from an EMBL/GenBank/DDBJ whole genome shotgun (WGS) entry which is preliminary data.</text>
</comment>
<keyword evidence="1" id="KW-0472">Membrane</keyword>
<dbReference type="Proteomes" id="UP001361570">
    <property type="component" value="Unassembled WGS sequence"/>
</dbReference>
<feature type="signal peptide" evidence="2">
    <location>
        <begin position="1"/>
        <end position="38"/>
    </location>
</feature>
<keyword evidence="1" id="KW-1133">Transmembrane helix</keyword>
<name>A0ABU8DPD1_9ACTN</name>
<protein>
    <submittedName>
        <fullName evidence="3">Uncharacterized protein</fullName>
    </submittedName>
</protein>
<gene>
    <name evidence="3" type="ORF">TEK04_02330</name>
</gene>
<evidence type="ECO:0000313" key="3">
    <source>
        <dbReference type="EMBL" id="MEI4270548.1"/>
    </source>
</evidence>
<evidence type="ECO:0000313" key="4">
    <source>
        <dbReference type="Proteomes" id="UP001361570"/>
    </source>
</evidence>
<evidence type="ECO:0000256" key="1">
    <source>
        <dbReference type="SAM" id="Phobius"/>
    </source>
</evidence>
<keyword evidence="1" id="KW-0812">Transmembrane</keyword>
<dbReference type="EMBL" id="JBAPLU010000002">
    <property type="protein sequence ID" value="MEI4270548.1"/>
    <property type="molecule type" value="Genomic_DNA"/>
</dbReference>
<organism evidence="3 4">
    <name type="scientific">Klenkia sesuvii</name>
    <dbReference type="NCBI Taxonomy" id="3103137"/>
    <lineage>
        <taxon>Bacteria</taxon>
        <taxon>Bacillati</taxon>
        <taxon>Actinomycetota</taxon>
        <taxon>Actinomycetes</taxon>
        <taxon>Geodermatophilales</taxon>
        <taxon>Geodermatophilaceae</taxon>
        <taxon>Klenkia</taxon>
    </lineage>
</organism>
<keyword evidence="4" id="KW-1185">Reference proteome</keyword>
<sequence length="178" mass="18007">MTTPTTRPTGAHRPRTVAVLLAVLAAVALSLVPGTASAAGTVTPLAECYTSAGNGSWDVILGYENSTGSSQSIPVGNYNYTNPSRNNSSLPTTFAAGTQHGVARINLTNAELSNGSSWTLAGNRVSLSSGMSPCTASQLPMLANGAAVVAMVLLAGVVGVIVLRRQRRVTTAPAAGRG</sequence>
<accession>A0ABU8DPD1</accession>
<evidence type="ECO:0000256" key="2">
    <source>
        <dbReference type="SAM" id="SignalP"/>
    </source>
</evidence>
<dbReference type="RefSeq" id="WP_336402693.1">
    <property type="nucleotide sequence ID" value="NZ_JBAPLU010000002.1"/>
</dbReference>